<gene>
    <name evidence="2" type="ORF">EV216_101215</name>
</gene>
<name>A0A4R1Z3C7_9RHOB</name>
<dbReference type="EMBL" id="SLVM01000001">
    <property type="protein sequence ID" value="TCM88200.1"/>
    <property type="molecule type" value="Genomic_DNA"/>
</dbReference>
<evidence type="ECO:0000313" key="2">
    <source>
        <dbReference type="EMBL" id="TCM88200.1"/>
    </source>
</evidence>
<evidence type="ECO:0000259" key="1">
    <source>
        <dbReference type="Pfam" id="PF03372"/>
    </source>
</evidence>
<dbReference type="InterPro" id="IPR005135">
    <property type="entry name" value="Endo/exonuclease/phosphatase"/>
</dbReference>
<keyword evidence="2" id="KW-0255">Endonuclease</keyword>
<proteinExistence type="predicted"/>
<keyword evidence="2" id="KW-0540">Nuclease</keyword>
<evidence type="ECO:0000313" key="3">
    <source>
        <dbReference type="Proteomes" id="UP000295277"/>
    </source>
</evidence>
<dbReference type="RefSeq" id="WP_132693191.1">
    <property type="nucleotide sequence ID" value="NZ_SLVM01000001.1"/>
</dbReference>
<keyword evidence="2" id="KW-0378">Hydrolase</keyword>
<reference evidence="2 3" key="1">
    <citation type="submission" date="2019-03" db="EMBL/GenBank/DDBJ databases">
        <title>Genomic Encyclopedia of Type Strains, Phase IV (KMG-IV): sequencing the most valuable type-strain genomes for metagenomic binning, comparative biology and taxonomic classification.</title>
        <authorList>
            <person name="Goeker M."/>
        </authorList>
    </citation>
    <scope>NUCLEOTIDE SEQUENCE [LARGE SCALE GENOMIC DNA]</scope>
    <source>
        <strain evidence="2 3">DSM 21153</strain>
    </source>
</reference>
<dbReference type="InterPro" id="IPR036691">
    <property type="entry name" value="Endo/exonu/phosph_ase_sf"/>
</dbReference>
<dbReference type="SUPFAM" id="SSF56219">
    <property type="entry name" value="DNase I-like"/>
    <property type="match status" value="1"/>
</dbReference>
<organism evidence="2 3">
    <name type="scientific">Rhodovulum steppense</name>
    <dbReference type="NCBI Taxonomy" id="540251"/>
    <lineage>
        <taxon>Bacteria</taxon>
        <taxon>Pseudomonadati</taxon>
        <taxon>Pseudomonadota</taxon>
        <taxon>Alphaproteobacteria</taxon>
        <taxon>Rhodobacterales</taxon>
        <taxon>Paracoccaceae</taxon>
        <taxon>Rhodovulum</taxon>
    </lineage>
</organism>
<comment type="caution">
    <text evidence="2">The sequence shown here is derived from an EMBL/GenBank/DDBJ whole genome shotgun (WGS) entry which is preliminary data.</text>
</comment>
<accession>A0A4R1Z3C7</accession>
<dbReference type="GO" id="GO:0004519">
    <property type="term" value="F:endonuclease activity"/>
    <property type="evidence" value="ECO:0007669"/>
    <property type="project" value="UniProtKB-KW"/>
</dbReference>
<dbReference type="GO" id="GO:0004527">
    <property type="term" value="F:exonuclease activity"/>
    <property type="evidence" value="ECO:0007669"/>
    <property type="project" value="UniProtKB-KW"/>
</dbReference>
<sequence length="372" mass="41695">MTTFRIATFNAQNLIGPDQEYQRFERYSPEDYAAKRDWMADQLNRMDSDILAFQEIIDPEALREVIAEADARAPHRRPYAEADLAFAPNLADSGPGERRPGLAILSRFGFAGQPVSIQRLDPPLEIPFNHLGGGDAGQYVLNRLTRPILKVRVPVGSQVLTVFNLHLRSRMGEFVRPRGARFSPEVDLSHYDAPGRALGLLRASLRRMAEAWVLRKLVVDELEAGNPVAVLGDLNATPQSATQQIIAGERPFTDYTWLRRHDAKSADDLYSEAEAAAITEAVERVRLHSAERLFIRKSLRDMAYTNAFGGVFESFDAILLSRHFHPDWPGRIGEMTHFGVYNDHITDGTHPEAPGNIRASDHGQIMAHVRLV</sequence>
<keyword evidence="2" id="KW-0269">Exonuclease</keyword>
<dbReference type="AlphaFoldDB" id="A0A4R1Z3C7"/>
<dbReference type="Proteomes" id="UP000295277">
    <property type="component" value="Unassembled WGS sequence"/>
</dbReference>
<feature type="domain" description="Endonuclease/exonuclease/phosphatase" evidence="1">
    <location>
        <begin position="7"/>
        <end position="249"/>
    </location>
</feature>
<dbReference type="OrthoDB" id="833328at2"/>
<keyword evidence="3" id="KW-1185">Reference proteome</keyword>
<dbReference type="Gene3D" id="3.60.10.10">
    <property type="entry name" value="Endonuclease/exonuclease/phosphatase"/>
    <property type="match status" value="1"/>
</dbReference>
<protein>
    <submittedName>
        <fullName evidence="2">Endonuclease/exonuclease/phosphatase family protein</fullName>
    </submittedName>
</protein>
<dbReference type="Pfam" id="PF03372">
    <property type="entry name" value="Exo_endo_phos"/>
    <property type="match status" value="1"/>
</dbReference>